<feature type="region of interest" description="Disordered" evidence="1">
    <location>
        <begin position="1"/>
        <end position="39"/>
    </location>
</feature>
<dbReference type="Proteomes" id="UP000789831">
    <property type="component" value="Unassembled WGS sequence"/>
</dbReference>
<evidence type="ECO:0000259" key="2">
    <source>
        <dbReference type="Pfam" id="PF13649"/>
    </source>
</evidence>
<dbReference type="PANTHER" id="PTHR43591:SF24">
    <property type="entry name" value="2-METHOXY-6-POLYPRENYL-1,4-BENZOQUINOL METHYLASE, MITOCHONDRIAL"/>
    <property type="match status" value="1"/>
</dbReference>
<feature type="domain" description="Methyltransferase" evidence="2">
    <location>
        <begin position="102"/>
        <end position="205"/>
    </location>
</feature>
<dbReference type="AlphaFoldDB" id="A0A9N9B992"/>
<dbReference type="Gene3D" id="3.40.50.150">
    <property type="entry name" value="Vaccinia Virus protein VP39"/>
    <property type="match status" value="1"/>
</dbReference>
<evidence type="ECO:0000313" key="4">
    <source>
        <dbReference type="Proteomes" id="UP000789831"/>
    </source>
</evidence>
<name>A0A9N9B992_9GLOM</name>
<keyword evidence="4" id="KW-1185">Reference proteome</keyword>
<protein>
    <submittedName>
        <fullName evidence="3">1825_t:CDS:1</fullName>
    </submittedName>
</protein>
<dbReference type="Pfam" id="PF13649">
    <property type="entry name" value="Methyltransf_25"/>
    <property type="match status" value="1"/>
</dbReference>
<accession>A0A9N9B992</accession>
<gene>
    <name evidence="3" type="ORF">AGERDE_LOCUS6956</name>
</gene>
<comment type="caution">
    <text evidence="3">The sequence shown here is derived from an EMBL/GenBank/DDBJ whole genome shotgun (WGS) entry which is preliminary data.</text>
</comment>
<feature type="compositionally biased region" description="Polar residues" evidence="1">
    <location>
        <begin position="1"/>
        <end position="24"/>
    </location>
</feature>
<dbReference type="SUPFAM" id="SSF53335">
    <property type="entry name" value="S-adenosyl-L-methionine-dependent methyltransferases"/>
    <property type="match status" value="1"/>
</dbReference>
<organism evidence="3 4">
    <name type="scientific">Ambispora gerdemannii</name>
    <dbReference type="NCBI Taxonomy" id="144530"/>
    <lineage>
        <taxon>Eukaryota</taxon>
        <taxon>Fungi</taxon>
        <taxon>Fungi incertae sedis</taxon>
        <taxon>Mucoromycota</taxon>
        <taxon>Glomeromycotina</taxon>
        <taxon>Glomeromycetes</taxon>
        <taxon>Archaeosporales</taxon>
        <taxon>Ambisporaceae</taxon>
        <taxon>Ambispora</taxon>
    </lineage>
</organism>
<dbReference type="InterPro" id="IPR041698">
    <property type="entry name" value="Methyltransf_25"/>
</dbReference>
<sequence length="335" mass="38266">MGANISSEAENITPSTSEETQKSSGIEFVEQQPQNTTIEIKNTTIDEKEENTRYAIPQDIKEKSSQEIQHYILRYFAQGNFLSPIHQHFKSEKNNDDNTLQILDFNCGPTGTWAKEISREFPEAKVLGVVINDSEIPSTSKDEESNLKFIKHNLSSSGEMDNRRLPFASNTFDFVHSRFLLNEIKEDDIENTVISEFVRVAKPSGYIELVECDVRHFSDGPSTRKLTNAMLDYLKSKGHNGQISDNLARYLHQTSQVGDIRRHDKAIPLGRWAGQIGELAIQSLTDLFRKTTGLPASMKMSSVQFQELLSSYRQEVEIRRTFCKARWFYTQKIAE</sequence>
<dbReference type="PANTHER" id="PTHR43591">
    <property type="entry name" value="METHYLTRANSFERASE"/>
    <property type="match status" value="1"/>
</dbReference>
<proteinExistence type="predicted"/>
<dbReference type="GO" id="GO:0008168">
    <property type="term" value="F:methyltransferase activity"/>
    <property type="evidence" value="ECO:0007669"/>
    <property type="project" value="TreeGrafter"/>
</dbReference>
<evidence type="ECO:0000313" key="3">
    <source>
        <dbReference type="EMBL" id="CAG8556914.1"/>
    </source>
</evidence>
<dbReference type="OrthoDB" id="2013972at2759"/>
<dbReference type="EMBL" id="CAJVPL010001172">
    <property type="protein sequence ID" value="CAG8556914.1"/>
    <property type="molecule type" value="Genomic_DNA"/>
</dbReference>
<dbReference type="InterPro" id="IPR029063">
    <property type="entry name" value="SAM-dependent_MTases_sf"/>
</dbReference>
<evidence type="ECO:0000256" key="1">
    <source>
        <dbReference type="SAM" id="MobiDB-lite"/>
    </source>
</evidence>
<reference evidence="3" key="1">
    <citation type="submission" date="2021-06" db="EMBL/GenBank/DDBJ databases">
        <authorList>
            <person name="Kallberg Y."/>
            <person name="Tangrot J."/>
            <person name="Rosling A."/>
        </authorList>
    </citation>
    <scope>NUCLEOTIDE SEQUENCE</scope>
    <source>
        <strain evidence="3">MT106</strain>
    </source>
</reference>